<dbReference type="Proteomes" id="UP001202328">
    <property type="component" value="Unassembled WGS sequence"/>
</dbReference>
<evidence type="ECO:0000259" key="2">
    <source>
        <dbReference type="SMART" id="SM00769"/>
    </source>
</evidence>
<name>A0AAD4TB42_9MAGN</name>
<dbReference type="GO" id="GO:0009269">
    <property type="term" value="P:response to desiccation"/>
    <property type="evidence" value="ECO:0007669"/>
    <property type="project" value="InterPro"/>
</dbReference>
<keyword evidence="4" id="KW-1185">Reference proteome</keyword>
<organism evidence="3 4">
    <name type="scientific">Papaver atlanticum</name>
    <dbReference type="NCBI Taxonomy" id="357466"/>
    <lineage>
        <taxon>Eukaryota</taxon>
        <taxon>Viridiplantae</taxon>
        <taxon>Streptophyta</taxon>
        <taxon>Embryophyta</taxon>
        <taxon>Tracheophyta</taxon>
        <taxon>Spermatophyta</taxon>
        <taxon>Magnoliopsida</taxon>
        <taxon>Ranunculales</taxon>
        <taxon>Papaveraceae</taxon>
        <taxon>Papaveroideae</taxon>
        <taxon>Papaver</taxon>
    </lineage>
</organism>
<evidence type="ECO:0000313" key="4">
    <source>
        <dbReference type="Proteomes" id="UP001202328"/>
    </source>
</evidence>
<evidence type="ECO:0000256" key="1">
    <source>
        <dbReference type="ARBA" id="ARBA00005960"/>
    </source>
</evidence>
<dbReference type="InterPro" id="IPR004864">
    <property type="entry name" value="LEA_2"/>
</dbReference>
<dbReference type="SMART" id="SM00769">
    <property type="entry name" value="WHy"/>
    <property type="match status" value="1"/>
</dbReference>
<sequence>MGFLEQAVNFVEEKVAVIVMTPVNFTEETVAILVKKPEATLNDVILKSISVDSVTLLAKVSVSNPYITTIPIGEIDYILKSAESVMASGKIPDPGLLVPMNLTLLVIEMKVPYSVVITLLQDASTEWAIDYNLQLCFTFDIPVIGDVTIPIRGKGKIKLPAISKFLHCGKKEDRDWFSFKNWI</sequence>
<dbReference type="Pfam" id="PF03168">
    <property type="entry name" value="LEA_2"/>
    <property type="match status" value="1"/>
</dbReference>
<dbReference type="SUPFAM" id="SSF117070">
    <property type="entry name" value="LEA14-like"/>
    <property type="match status" value="1"/>
</dbReference>
<dbReference type="PANTHER" id="PTHR31459">
    <property type="match status" value="1"/>
</dbReference>
<proteinExistence type="inferred from homology"/>
<evidence type="ECO:0000313" key="3">
    <source>
        <dbReference type="EMBL" id="KAI3944618.1"/>
    </source>
</evidence>
<gene>
    <name evidence="3" type="ORF">MKW98_021076</name>
</gene>
<dbReference type="PANTHER" id="PTHR31459:SF19">
    <property type="entry name" value="DESICCATION-RELATED PROTEIN LEA14-RELATED"/>
    <property type="match status" value="1"/>
</dbReference>
<dbReference type="GO" id="GO:0005829">
    <property type="term" value="C:cytosol"/>
    <property type="evidence" value="ECO:0007669"/>
    <property type="project" value="TreeGrafter"/>
</dbReference>
<dbReference type="InterPro" id="IPR045043">
    <property type="entry name" value="Lea14-like"/>
</dbReference>
<reference evidence="3" key="1">
    <citation type="submission" date="2022-04" db="EMBL/GenBank/DDBJ databases">
        <title>A functionally conserved STORR gene fusion in Papaver species that diverged 16.8 million years ago.</title>
        <authorList>
            <person name="Catania T."/>
        </authorList>
    </citation>
    <scope>NUCLEOTIDE SEQUENCE</scope>
    <source>
        <strain evidence="3">S-188037</strain>
    </source>
</reference>
<comment type="caution">
    <text evidence="3">The sequence shown here is derived from an EMBL/GenBank/DDBJ whole genome shotgun (WGS) entry which is preliminary data.</text>
</comment>
<protein>
    <recommendedName>
        <fullName evidence="2">Water stress and hypersensitive response domain-containing protein</fullName>
    </recommendedName>
</protein>
<dbReference type="EMBL" id="JAJJMB010004025">
    <property type="protein sequence ID" value="KAI3944618.1"/>
    <property type="molecule type" value="Genomic_DNA"/>
</dbReference>
<dbReference type="AlphaFoldDB" id="A0AAD4TB42"/>
<dbReference type="InterPro" id="IPR013990">
    <property type="entry name" value="WHy-dom"/>
</dbReference>
<feature type="domain" description="Water stress and hypersensitive response" evidence="2">
    <location>
        <begin position="39"/>
        <end position="156"/>
    </location>
</feature>
<comment type="similarity">
    <text evidence="1">Belongs to the LEA type 2 family.</text>
</comment>
<dbReference type="Gene3D" id="2.60.40.1820">
    <property type="match status" value="1"/>
</dbReference>
<accession>A0AAD4TB42</accession>